<dbReference type="EMBL" id="KN837112">
    <property type="protein sequence ID" value="KIJ45365.1"/>
    <property type="molecule type" value="Genomic_DNA"/>
</dbReference>
<accession>A0A0C9W1G6</accession>
<dbReference type="HOGENOM" id="CLU_098043_0_0_1"/>
<evidence type="ECO:0000313" key="1">
    <source>
        <dbReference type="EMBL" id="KIJ45365.1"/>
    </source>
</evidence>
<proteinExistence type="predicted"/>
<reference evidence="1 2" key="1">
    <citation type="submission" date="2014-06" db="EMBL/GenBank/DDBJ databases">
        <title>Evolutionary Origins and Diversification of the Mycorrhizal Mutualists.</title>
        <authorList>
            <consortium name="DOE Joint Genome Institute"/>
            <consortium name="Mycorrhizal Genomics Consortium"/>
            <person name="Kohler A."/>
            <person name="Kuo A."/>
            <person name="Nagy L.G."/>
            <person name="Floudas D."/>
            <person name="Copeland A."/>
            <person name="Barry K.W."/>
            <person name="Cichocki N."/>
            <person name="Veneault-Fourrey C."/>
            <person name="LaButti K."/>
            <person name="Lindquist E.A."/>
            <person name="Lipzen A."/>
            <person name="Lundell T."/>
            <person name="Morin E."/>
            <person name="Murat C."/>
            <person name="Riley R."/>
            <person name="Ohm R."/>
            <person name="Sun H."/>
            <person name="Tunlid A."/>
            <person name="Henrissat B."/>
            <person name="Grigoriev I.V."/>
            <person name="Hibbett D.S."/>
            <person name="Martin F."/>
        </authorList>
    </citation>
    <scope>NUCLEOTIDE SEQUENCE [LARGE SCALE GENOMIC DNA]</scope>
    <source>
        <strain evidence="1 2">SS14</strain>
    </source>
</reference>
<sequence length="248" mass="27406">MGQAIASVREMISAGDKAAKKDVLEQLAFLVNAANSKLDKYEGDLDAMFIDKESVQKKMVPGYRALRWERGYRVGVEKSASGGPLGEVVNAFFGSGDKEKDDSNPVLSGFKKLIQGSLDAILGNANAGEQEEQKFFVFVHHNAIIRIDTKIWRYNFNGKGVMAESENVFCYIFCTSVVDHSALQIDELTYLLSEHAGDEAVEAYVDKLILVWTKIRSIKAITDNFQKKLVLHGPPTLPEESQAVAKVS</sequence>
<keyword evidence="2" id="KW-1185">Reference proteome</keyword>
<dbReference type="AlphaFoldDB" id="A0A0C9W1G6"/>
<organism evidence="1 2">
    <name type="scientific">Sphaerobolus stellatus (strain SS14)</name>
    <dbReference type="NCBI Taxonomy" id="990650"/>
    <lineage>
        <taxon>Eukaryota</taxon>
        <taxon>Fungi</taxon>
        <taxon>Dikarya</taxon>
        <taxon>Basidiomycota</taxon>
        <taxon>Agaricomycotina</taxon>
        <taxon>Agaricomycetes</taxon>
        <taxon>Phallomycetidae</taxon>
        <taxon>Geastrales</taxon>
        <taxon>Sphaerobolaceae</taxon>
        <taxon>Sphaerobolus</taxon>
    </lineage>
</organism>
<protein>
    <submittedName>
        <fullName evidence="1">Uncharacterized protein</fullName>
    </submittedName>
</protein>
<evidence type="ECO:0000313" key="2">
    <source>
        <dbReference type="Proteomes" id="UP000054279"/>
    </source>
</evidence>
<name>A0A0C9W1G6_SPHS4</name>
<gene>
    <name evidence="1" type="ORF">M422DRAFT_46819</name>
</gene>
<dbReference type="Proteomes" id="UP000054279">
    <property type="component" value="Unassembled WGS sequence"/>
</dbReference>
<dbReference type="OrthoDB" id="5962590at2759"/>